<dbReference type="InterPro" id="IPR036188">
    <property type="entry name" value="FAD/NAD-bd_sf"/>
</dbReference>
<dbReference type="Gene3D" id="3.30.9.10">
    <property type="entry name" value="D-Amino Acid Oxidase, subunit A, domain 2"/>
    <property type="match status" value="1"/>
</dbReference>
<accession>A0ABS5EUI5</accession>
<dbReference type="Gene3D" id="3.50.50.60">
    <property type="entry name" value="FAD/NAD(P)-binding domain"/>
    <property type="match status" value="1"/>
</dbReference>
<sequence length="90" mass="9578">MDSIAHGRDGIAIGWKNPDGSTEMLAADAVVVCAGVASRRFAAMLGDRINIYPVKGYSITAHLDDERSRAAAPTQHLESISVQDRRTPAG</sequence>
<dbReference type="EMBL" id="JAAGBB010000005">
    <property type="protein sequence ID" value="MBR0663908.1"/>
    <property type="molecule type" value="Genomic_DNA"/>
</dbReference>
<keyword evidence="1" id="KW-0560">Oxidoreductase</keyword>
<evidence type="ECO:0000256" key="1">
    <source>
        <dbReference type="ARBA" id="ARBA00023002"/>
    </source>
</evidence>
<dbReference type="InterPro" id="IPR006076">
    <property type="entry name" value="FAD-dep_OxRdtase"/>
</dbReference>
<evidence type="ECO:0000313" key="4">
    <source>
        <dbReference type="EMBL" id="MBR0663908.1"/>
    </source>
</evidence>
<dbReference type="Proteomes" id="UP001196870">
    <property type="component" value="Unassembled WGS sequence"/>
</dbReference>
<gene>
    <name evidence="4" type="ORF">GXW71_06010</name>
</gene>
<feature type="domain" description="FAD dependent oxidoreductase" evidence="3">
    <location>
        <begin position="16"/>
        <end position="75"/>
    </location>
</feature>
<organism evidence="4 5">
    <name type="scientific">Plastoroseomonas hellenica</name>
    <dbReference type="NCBI Taxonomy" id="2687306"/>
    <lineage>
        <taxon>Bacteria</taxon>
        <taxon>Pseudomonadati</taxon>
        <taxon>Pseudomonadota</taxon>
        <taxon>Alphaproteobacteria</taxon>
        <taxon>Acetobacterales</taxon>
        <taxon>Acetobacteraceae</taxon>
        <taxon>Plastoroseomonas</taxon>
    </lineage>
</organism>
<evidence type="ECO:0000259" key="3">
    <source>
        <dbReference type="Pfam" id="PF01266"/>
    </source>
</evidence>
<evidence type="ECO:0000256" key="2">
    <source>
        <dbReference type="SAM" id="MobiDB-lite"/>
    </source>
</evidence>
<evidence type="ECO:0000313" key="5">
    <source>
        <dbReference type="Proteomes" id="UP001196870"/>
    </source>
</evidence>
<dbReference type="SUPFAM" id="SSF51905">
    <property type="entry name" value="FAD/NAD(P)-binding domain"/>
    <property type="match status" value="1"/>
</dbReference>
<name>A0ABS5EUI5_9PROT</name>
<dbReference type="RefSeq" id="WP_211851499.1">
    <property type="nucleotide sequence ID" value="NZ_JAAGBB010000005.1"/>
</dbReference>
<feature type="region of interest" description="Disordered" evidence="2">
    <location>
        <begin position="68"/>
        <end position="90"/>
    </location>
</feature>
<proteinExistence type="predicted"/>
<keyword evidence="5" id="KW-1185">Reference proteome</keyword>
<comment type="caution">
    <text evidence="4">The sequence shown here is derived from an EMBL/GenBank/DDBJ whole genome shotgun (WGS) entry which is preliminary data.</text>
</comment>
<protein>
    <submittedName>
        <fullName evidence="4">FAD-dependent oxidoreductase</fullName>
    </submittedName>
</protein>
<reference evidence="5" key="1">
    <citation type="journal article" date="2021" name="Syst. Appl. Microbiol.">
        <title>Roseomonas hellenica sp. nov., isolated from roots of wild-growing Alkanna tinctoria.</title>
        <authorList>
            <person name="Rat A."/>
            <person name="Naranjo H.D."/>
            <person name="Lebbe L."/>
            <person name="Cnockaert M."/>
            <person name="Krigas N."/>
            <person name="Grigoriadou K."/>
            <person name="Maloupa E."/>
            <person name="Willems A."/>
        </authorList>
    </citation>
    <scope>NUCLEOTIDE SEQUENCE [LARGE SCALE GENOMIC DNA]</scope>
    <source>
        <strain evidence="5">LMG 31523</strain>
    </source>
</reference>
<dbReference type="Pfam" id="PF01266">
    <property type="entry name" value="DAO"/>
    <property type="match status" value="1"/>
</dbReference>